<dbReference type="Pfam" id="PF12704">
    <property type="entry name" value="MacB_PCD"/>
    <property type="match status" value="1"/>
</dbReference>
<keyword evidence="4 7" id="KW-0812">Transmembrane</keyword>
<dbReference type="PANTHER" id="PTHR30489">
    <property type="entry name" value="LIPOPROTEIN-RELEASING SYSTEM TRANSMEMBRANE PROTEIN LOLE"/>
    <property type="match status" value="1"/>
</dbReference>
<sequence length="414" mass="47548">MNLELFIARKIHFEKDETRKVSPPAIRIAITGVTLGLAVMILAVAIVIGFKEEVRNKVIGFGSHIQIATFDNNQSYETHPIAISQEMRDSLCLYPEIKDVEPFATKPGILKTDDAFLGVAIKGVDSQYNWDFFKEYLVSESIPQINDSVISNEILISKNIADKLHLGVGDQILCYFVQDNIRARKFKITGIYQTYYTDYDKIFIIGDIKQVQRLNNWKKDQYSGLEIRLKNFDQLNFMTETLYFKYIDKTDKYGENYYVRSVKEQNSQLFSWLDFLDTNVWVILILMSLVAGFTMISGLLIIILEHTNMIGILKALGANNITIRKIFLYVAVFLVGKGMLWGNVIGLGLCAVQYFFKIIKLDPEVYYITSVPIEFNFWYWLLLNISSLIISVLMLIGPSYLVSLIRPAKSIKYE</sequence>
<accession>A0ABT1MHK0</accession>
<evidence type="ECO:0000313" key="11">
    <source>
        <dbReference type="Proteomes" id="UP001205603"/>
    </source>
</evidence>
<dbReference type="Proteomes" id="UP001205603">
    <property type="component" value="Unassembled WGS sequence"/>
</dbReference>
<dbReference type="EMBL" id="JANDHW010000007">
    <property type="protein sequence ID" value="MCP9612095.1"/>
    <property type="molecule type" value="Genomic_DNA"/>
</dbReference>
<gene>
    <name evidence="10" type="ORF">NMU02_08335</name>
</gene>
<name>A0ABT1MHK0_9BACT</name>
<evidence type="ECO:0000259" key="9">
    <source>
        <dbReference type="Pfam" id="PF12704"/>
    </source>
</evidence>
<evidence type="ECO:0000256" key="1">
    <source>
        <dbReference type="ARBA" id="ARBA00004651"/>
    </source>
</evidence>
<keyword evidence="5 7" id="KW-1133">Transmembrane helix</keyword>
<evidence type="ECO:0000256" key="6">
    <source>
        <dbReference type="ARBA" id="ARBA00023136"/>
    </source>
</evidence>
<keyword evidence="3" id="KW-1003">Cell membrane</keyword>
<feature type="transmembrane region" description="Helical" evidence="7">
    <location>
        <begin position="280"/>
        <end position="305"/>
    </location>
</feature>
<feature type="transmembrane region" description="Helical" evidence="7">
    <location>
        <begin position="326"/>
        <end position="356"/>
    </location>
</feature>
<evidence type="ECO:0000256" key="4">
    <source>
        <dbReference type="ARBA" id="ARBA00022692"/>
    </source>
</evidence>
<feature type="domain" description="MacB-like periplasmic core" evidence="9">
    <location>
        <begin position="28"/>
        <end position="231"/>
    </location>
</feature>
<comment type="similarity">
    <text evidence="2">Belongs to the ABC-4 integral membrane protein family. LolC/E subfamily.</text>
</comment>
<organism evidence="10 11">
    <name type="scientific">Coprobacter tertius</name>
    <dbReference type="NCBI Taxonomy" id="2944915"/>
    <lineage>
        <taxon>Bacteria</taxon>
        <taxon>Pseudomonadati</taxon>
        <taxon>Bacteroidota</taxon>
        <taxon>Bacteroidia</taxon>
        <taxon>Bacteroidales</taxon>
        <taxon>Barnesiellaceae</taxon>
        <taxon>Coprobacter</taxon>
    </lineage>
</organism>
<comment type="subcellular location">
    <subcellularLocation>
        <location evidence="1">Cell membrane</location>
        <topology evidence="1">Multi-pass membrane protein</topology>
    </subcellularLocation>
</comment>
<keyword evidence="6 7" id="KW-0472">Membrane</keyword>
<dbReference type="InterPro" id="IPR051447">
    <property type="entry name" value="Lipoprotein-release_system"/>
</dbReference>
<evidence type="ECO:0000313" key="10">
    <source>
        <dbReference type="EMBL" id="MCP9612095.1"/>
    </source>
</evidence>
<comment type="caution">
    <text evidence="10">The sequence shown here is derived from an EMBL/GenBank/DDBJ whole genome shotgun (WGS) entry which is preliminary data.</text>
</comment>
<dbReference type="PANTHER" id="PTHR30489:SF0">
    <property type="entry name" value="LIPOPROTEIN-RELEASING SYSTEM TRANSMEMBRANE PROTEIN LOLE"/>
    <property type="match status" value="1"/>
</dbReference>
<evidence type="ECO:0000256" key="5">
    <source>
        <dbReference type="ARBA" id="ARBA00022989"/>
    </source>
</evidence>
<keyword evidence="11" id="KW-1185">Reference proteome</keyword>
<dbReference type="InterPro" id="IPR003838">
    <property type="entry name" value="ABC3_permease_C"/>
</dbReference>
<reference evidence="10 11" key="1">
    <citation type="submission" date="2022-07" db="EMBL/GenBank/DDBJ databases">
        <title>Fecal culturing of patients with breast cancer.</title>
        <authorList>
            <person name="Teng N.M.Y."/>
            <person name="Kiu R."/>
            <person name="Evans R."/>
            <person name="Baker D.J."/>
            <person name="Zenner C."/>
            <person name="Robinson S.D."/>
            <person name="Hall L.J."/>
        </authorList>
    </citation>
    <scope>NUCLEOTIDE SEQUENCE [LARGE SCALE GENOMIC DNA]</scope>
    <source>
        <strain evidence="10 11">LH1063</strain>
    </source>
</reference>
<evidence type="ECO:0000256" key="2">
    <source>
        <dbReference type="ARBA" id="ARBA00005236"/>
    </source>
</evidence>
<feature type="transmembrane region" description="Helical" evidence="7">
    <location>
        <begin position="376"/>
        <end position="402"/>
    </location>
</feature>
<evidence type="ECO:0000259" key="8">
    <source>
        <dbReference type="Pfam" id="PF02687"/>
    </source>
</evidence>
<protein>
    <submittedName>
        <fullName evidence="10">ABC transporter permease</fullName>
    </submittedName>
</protein>
<dbReference type="RefSeq" id="WP_255027344.1">
    <property type="nucleotide sequence ID" value="NZ_JANDHW010000007.1"/>
</dbReference>
<feature type="transmembrane region" description="Helical" evidence="7">
    <location>
        <begin position="28"/>
        <end position="50"/>
    </location>
</feature>
<proteinExistence type="inferred from homology"/>
<evidence type="ECO:0000256" key="3">
    <source>
        <dbReference type="ARBA" id="ARBA00022475"/>
    </source>
</evidence>
<feature type="domain" description="ABC3 transporter permease C-terminal" evidence="8">
    <location>
        <begin position="282"/>
        <end position="402"/>
    </location>
</feature>
<dbReference type="Pfam" id="PF02687">
    <property type="entry name" value="FtsX"/>
    <property type="match status" value="1"/>
</dbReference>
<evidence type="ECO:0000256" key="7">
    <source>
        <dbReference type="SAM" id="Phobius"/>
    </source>
</evidence>
<dbReference type="InterPro" id="IPR025857">
    <property type="entry name" value="MacB_PCD"/>
</dbReference>